<evidence type="ECO:0000256" key="2">
    <source>
        <dbReference type="SAM" id="Phobius"/>
    </source>
</evidence>
<feature type="transmembrane region" description="Helical" evidence="2">
    <location>
        <begin position="30"/>
        <end position="49"/>
    </location>
</feature>
<dbReference type="STRING" id="13706.A0A1X2HLB8"/>
<dbReference type="EMBL" id="MCGN01000002">
    <property type="protein sequence ID" value="ORZ00215.1"/>
    <property type="molecule type" value="Genomic_DNA"/>
</dbReference>
<feature type="transmembrane region" description="Helical" evidence="2">
    <location>
        <begin position="207"/>
        <end position="229"/>
    </location>
</feature>
<protein>
    <submittedName>
        <fullName evidence="3">Uncharacterized protein</fullName>
    </submittedName>
</protein>
<reference evidence="3 4" key="1">
    <citation type="submission" date="2016-07" db="EMBL/GenBank/DDBJ databases">
        <title>Pervasive Adenine N6-methylation of Active Genes in Fungi.</title>
        <authorList>
            <consortium name="DOE Joint Genome Institute"/>
            <person name="Mondo S.J."/>
            <person name="Dannebaum R.O."/>
            <person name="Kuo R.C."/>
            <person name="Labutti K."/>
            <person name="Haridas S."/>
            <person name="Kuo A."/>
            <person name="Salamov A."/>
            <person name="Ahrendt S.R."/>
            <person name="Lipzen A."/>
            <person name="Sullivan W."/>
            <person name="Andreopoulos W.B."/>
            <person name="Clum A."/>
            <person name="Lindquist E."/>
            <person name="Daum C."/>
            <person name="Ramamoorthy G.K."/>
            <person name="Gryganskyi A."/>
            <person name="Culley D."/>
            <person name="Magnuson J.K."/>
            <person name="James T.Y."/>
            <person name="O'Malley M.A."/>
            <person name="Stajich J.E."/>
            <person name="Spatafora J.W."/>
            <person name="Visel A."/>
            <person name="Grigoriev I.V."/>
        </authorList>
    </citation>
    <scope>NUCLEOTIDE SEQUENCE [LARGE SCALE GENOMIC DNA]</scope>
    <source>
        <strain evidence="3 4">NRRL 2496</strain>
    </source>
</reference>
<organism evidence="3 4">
    <name type="scientific">Syncephalastrum racemosum</name>
    <name type="common">Filamentous fungus</name>
    <dbReference type="NCBI Taxonomy" id="13706"/>
    <lineage>
        <taxon>Eukaryota</taxon>
        <taxon>Fungi</taxon>
        <taxon>Fungi incertae sedis</taxon>
        <taxon>Mucoromycota</taxon>
        <taxon>Mucoromycotina</taxon>
        <taxon>Mucoromycetes</taxon>
        <taxon>Mucorales</taxon>
        <taxon>Syncephalastraceae</taxon>
        <taxon>Syncephalastrum</taxon>
    </lineage>
</organism>
<accession>A0A1X2HLB8</accession>
<feature type="transmembrane region" description="Helical" evidence="2">
    <location>
        <begin position="61"/>
        <end position="86"/>
    </location>
</feature>
<feature type="region of interest" description="Disordered" evidence="1">
    <location>
        <begin position="1"/>
        <end position="20"/>
    </location>
</feature>
<keyword evidence="2" id="KW-1133">Transmembrane helix</keyword>
<evidence type="ECO:0000256" key="1">
    <source>
        <dbReference type="SAM" id="MobiDB-lite"/>
    </source>
</evidence>
<name>A0A1X2HLB8_SYNRA</name>
<gene>
    <name evidence="3" type="ORF">BCR43DRAFT_133461</name>
</gene>
<keyword evidence="2" id="KW-0812">Transmembrane</keyword>
<feature type="transmembrane region" description="Helical" evidence="2">
    <location>
        <begin position="177"/>
        <end position="195"/>
    </location>
</feature>
<evidence type="ECO:0000313" key="4">
    <source>
        <dbReference type="Proteomes" id="UP000242180"/>
    </source>
</evidence>
<sequence>MMNATATSPSGPTDTSLPDHGTMSSEYRRAAWTMCYMSVCLTCVVWQIINASILVHRSRKLLHIGVLTETVLSFCSIGCSVLNPLTDLSCEFRYWVSIVAVNMGGAVVQTILLYKAYICYDRAKWLIFLGSAINLGYLALTFLYATIGRVPTFKDYTGSCVLNNLEWPAIAKLGLDILSNAFLSVAFLLVIYRHYRMFNNNLHKSLLSGGVLFSVGVIASNIITGILIATRTMGGLSADLYSFDWVITGYLLIKQFKFDHHRAEKEDDIISKTMAQSERGSRASYDSRQDRVHPLQGTEQLWACPQCNQVIMKH</sequence>
<feature type="transmembrane region" description="Helical" evidence="2">
    <location>
        <begin position="92"/>
        <end position="114"/>
    </location>
</feature>
<feature type="compositionally biased region" description="Polar residues" evidence="1">
    <location>
        <begin position="1"/>
        <end position="16"/>
    </location>
</feature>
<evidence type="ECO:0000313" key="3">
    <source>
        <dbReference type="EMBL" id="ORZ00215.1"/>
    </source>
</evidence>
<feature type="transmembrane region" description="Helical" evidence="2">
    <location>
        <begin position="126"/>
        <end position="147"/>
    </location>
</feature>
<comment type="caution">
    <text evidence="3">The sequence shown here is derived from an EMBL/GenBank/DDBJ whole genome shotgun (WGS) entry which is preliminary data.</text>
</comment>
<dbReference type="AlphaFoldDB" id="A0A1X2HLB8"/>
<dbReference type="OrthoDB" id="5587891at2759"/>
<dbReference type="Proteomes" id="UP000242180">
    <property type="component" value="Unassembled WGS sequence"/>
</dbReference>
<keyword evidence="4" id="KW-1185">Reference proteome</keyword>
<keyword evidence="2" id="KW-0472">Membrane</keyword>
<proteinExistence type="predicted"/>
<dbReference type="InParanoid" id="A0A1X2HLB8"/>